<reference evidence="1 2" key="1">
    <citation type="journal article" date="2021" name="Elife">
        <title>Chloroplast acquisition without the gene transfer in kleptoplastic sea slugs, Plakobranchus ocellatus.</title>
        <authorList>
            <person name="Maeda T."/>
            <person name="Takahashi S."/>
            <person name="Yoshida T."/>
            <person name="Shimamura S."/>
            <person name="Takaki Y."/>
            <person name="Nagai Y."/>
            <person name="Toyoda A."/>
            <person name="Suzuki Y."/>
            <person name="Arimoto A."/>
            <person name="Ishii H."/>
            <person name="Satoh N."/>
            <person name="Nishiyama T."/>
            <person name="Hasebe M."/>
            <person name="Maruyama T."/>
            <person name="Minagawa J."/>
            <person name="Obokata J."/>
            <person name="Shigenobu S."/>
        </authorList>
    </citation>
    <scope>NUCLEOTIDE SEQUENCE [LARGE SCALE GENOMIC DNA]</scope>
</reference>
<proteinExistence type="predicted"/>
<gene>
    <name evidence="1" type="ORF">PoB_007085800</name>
</gene>
<dbReference type="EMBL" id="BLXT01007949">
    <property type="protein sequence ID" value="GFO44353.1"/>
    <property type="molecule type" value="Genomic_DNA"/>
</dbReference>
<sequence length="116" mass="13002">MEYCCMFTLQATVSDPDSGQTAGTLWRRPFTRPRRPWRARTRDRKVSADSGWLLRSMVRLETEAEITCRSQGGMRSHRGAGSTGHSAVRIALQGRNWSSAADNIVPRTISPPRGQQ</sequence>
<evidence type="ECO:0000313" key="2">
    <source>
        <dbReference type="Proteomes" id="UP000735302"/>
    </source>
</evidence>
<accession>A0AAV4DJD9</accession>
<protein>
    <submittedName>
        <fullName evidence="1">Uncharacterized protein</fullName>
    </submittedName>
</protein>
<dbReference type="AlphaFoldDB" id="A0AAV4DJD9"/>
<organism evidence="1 2">
    <name type="scientific">Plakobranchus ocellatus</name>
    <dbReference type="NCBI Taxonomy" id="259542"/>
    <lineage>
        <taxon>Eukaryota</taxon>
        <taxon>Metazoa</taxon>
        <taxon>Spiralia</taxon>
        <taxon>Lophotrochozoa</taxon>
        <taxon>Mollusca</taxon>
        <taxon>Gastropoda</taxon>
        <taxon>Heterobranchia</taxon>
        <taxon>Euthyneura</taxon>
        <taxon>Panpulmonata</taxon>
        <taxon>Sacoglossa</taxon>
        <taxon>Placobranchoidea</taxon>
        <taxon>Plakobranchidae</taxon>
        <taxon>Plakobranchus</taxon>
    </lineage>
</organism>
<comment type="caution">
    <text evidence="1">The sequence shown here is derived from an EMBL/GenBank/DDBJ whole genome shotgun (WGS) entry which is preliminary data.</text>
</comment>
<dbReference type="Proteomes" id="UP000735302">
    <property type="component" value="Unassembled WGS sequence"/>
</dbReference>
<evidence type="ECO:0000313" key="1">
    <source>
        <dbReference type="EMBL" id="GFO44353.1"/>
    </source>
</evidence>
<name>A0AAV4DJD9_9GAST</name>
<keyword evidence="2" id="KW-1185">Reference proteome</keyword>